<comment type="caution">
    <text evidence="2">The sequence shown here is derived from an EMBL/GenBank/DDBJ whole genome shotgun (WGS) entry which is preliminary data.</text>
</comment>
<dbReference type="Proteomes" id="UP000020938">
    <property type="component" value="Unassembled WGS sequence"/>
</dbReference>
<evidence type="ECO:0000313" key="3">
    <source>
        <dbReference type="Proteomes" id="UP000020938"/>
    </source>
</evidence>
<name>A0A016BW27_BACFG</name>
<dbReference type="AlphaFoldDB" id="A0A016BW27"/>
<organism evidence="2 3">
    <name type="scientific">Bacteroides fragilis str. 3976T8</name>
    <dbReference type="NCBI Taxonomy" id="1339314"/>
    <lineage>
        <taxon>Bacteria</taxon>
        <taxon>Pseudomonadati</taxon>
        <taxon>Bacteroidota</taxon>
        <taxon>Bacteroidia</taxon>
        <taxon>Bacteroidales</taxon>
        <taxon>Bacteroidaceae</taxon>
        <taxon>Bacteroides</taxon>
    </lineage>
</organism>
<evidence type="ECO:0000256" key="1">
    <source>
        <dbReference type="SAM" id="MobiDB-lite"/>
    </source>
</evidence>
<protein>
    <submittedName>
        <fullName evidence="2">Uncharacterized protein</fullName>
    </submittedName>
</protein>
<proteinExistence type="predicted"/>
<feature type="region of interest" description="Disordered" evidence="1">
    <location>
        <begin position="1"/>
        <end position="26"/>
    </location>
</feature>
<sequence>MKQNTYNKGRNKNFTPKSKKFKSQPLKEDFDKKETIEETLDQRLNNVIDKNKAISELIIGYIPYTIKFVAQLYKGVTNKPEKISAFEKAIVGIISIDGQTSLSNIGKILGLDIEHDIAEQKMIRNAIDSMIRYNLVTGDESAYFITEQGQEFAAHGERMKSFSSDFELWYLNNNHSFAGLRDCISSDDIQLINESDFLKEEESLTPLSFEEIKALSEIQASNMQSSKERFILQNATPQNHNFYKYELIVCFVQSIRTKQVRAIVYDDVTQSVLPQLSQLIEDDEDLKQTLFSQMLQAASESEDLTIYNDLDLAKSDPLVKEDVANIITAEKKLIEQEDKQSIANEENKKAEEINSNDLSERLHKRALYDTIAFESELHNIFQTDKPDEIWLSSPWVADGTFMRNRLPLIKNYLKQGGKVFISYSAPDEGLDSHKDKMVGSQSQKALETLETEYSKQFFHVELPAFHKKNVIEVKNGQCVLFTGSFNVLSFSVTSKNITHVRTEEMCLAHYQAAINQYLLSKKQFAEKYIEKALQEISILPSADVQNYKNERIEYFRKDANLEELFIDYDNILEERRTMAKSDLLTKEIEALRNEIESKMSNGLSQKEVGFYRAKLFKLSSAGNGSIISDDIQNVIIHLQKLINSSTMKSKVNNASDSYKPKKKNDAGNTESYDKILSLTMSFYELEPTDSISIIKHLTALFYLSLSDNAIKANIGDKWKDKLIALLSSSELRKLFKYNILKDKQEGASRVFIAIDEKLYAFYNIRLGNKLVKQLFPDKIFLNKDDYHDPLKNIEELLFSL</sequence>
<dbReference type="RefSeq" id="WP_032598418.1">
    <property type="nucleotide sequence ID" value="NZ_JGDS01000053.1"/>
</dbReference>
<dbReference type="EMBL" id="JGDS01000053">
    <property type="protein sequence ID" value="EXZ72942.1"/>
    <property type="molecule type" value="Genomic_DNA"/>
</dbReference>
<evidence type="ECO:0000313" key="2">
    <source>
        <dbReference type="EMBL" id="EXZ72942.1"/>
    </source>
</evidence>
<reference evidence="2 3" key="1">
    <citation type="submission" date="2014-02" db="EMBL/GenBank/DDBJ databases">
        <authorList>
            <person name="Sears C."/>
            <person name="Carroll K."/>
            <person name="Sack B.R."/>
            <person name="Qadri F."/>
            <person name="Myers L.L."/>
            <person name="Chung G.-T."/>
            <person name="Escheverria P."/>
            <person name="Fraser C.M."/>
            <person name="Sadzewicz L."/>
            <person name="Shefchek K.A."/>
            <person name="Tallon L."/>
            <person name="Das S.P."/>
            <person name="Daugherty S."/>
            <person name="Mongodin E.F."/>
        </authorList>
    </citation>
    <scope>NUCLEOTIDE SEQUENCE [LARGE SCALE GENOMIC DNA]</scope>
    <source>
        <strain evidence="2 3">3976T8</strain>
    </source>
</reference>
<feature type="compositionally biased region" description="Polar residues" evidence="1">
    <location>
        <begin position="1"/>
        <end position="16"/>
    </location>
</feature>
<gene>
    <name evidence="2" type="ORF">M123_2666</name>
</gene>
<accession>A0A016BW27</accession>
<dbReference type="PATRIC" id="fig|1339314.3.peg.2845"/>